<dbReference type="EMBL" id="BMJV01000016">
    <property type="protein sequence ID" value="GGG87688.1"/>
    <property type="molecule type" value="Genomic_DNA"/>
</dbReference>
<name>A0A8J2ZNL2_9RHOB</name>
<dbReference type="Proteomes" id="UP000617145">
    <property type="component" value="Unassembled WGS sequence"/>
</dbReference>
<organism evidence="2 3">
    <name type="scientific">Salipiger pallidus</name>
    <dbReference type="NCBI Taxonomy" id="1775170"/>
    <lineage>
        <taxon>Bacteria</taxon>
        <taxon>Pseudomonadati</taxon>
        <taxon>Pseudomonadota</taxon>
        <taxon>Alphaproteobacteria</taxon>
        <taxon>Rhodobacterales</taxon>
        <taxon>Roseobacteraceae</taxon>
        <taxon>Salipiger</taxon>
    </lineage>
</organism>
<keyword evidence="3" id="KW-1185">Reference proteome</keyword>
<dbReference type="RefSeq" id="WP_188792218.1">
    <property type="nucleotide sequence ID" value="NZ_BMJV01000016.1"/>
</dbReference>
<protein>
    <submittedName>
        <fullName evidence="2">Uncharacterized protein</fullName>
    </submittedName>
</protein>
<evidence type="ECO:0000313" key="2">
    <source>
        <dbReference type="EMBL" id="GGG87688.1"/>
    </source>
</evidence>
<dbReference type="AlphaFoldDB" id="A0A8J2ZNL2"/>
<sequence length="79" mass="8688">MANTSLLKKGVPPARETARSVIEADPRPAETKKKPLQVMVPPDIFDAFSARAGEEFGFTKGAKSQLFMAMWKAYSSMKP</sequence>
<evidence type="ECO:0000313" key="3">
    <source>
        <dbReference type="Proteomes" id="UP000617145"/>
    </source>
</evidence>
<proteinExistence type="predicted"/>
<evidence type="ECO:0000256" key="1">
    <source>
        <dbReference type="SAM" id="MobiDB-lite"/>
    </source>
</evidence>
<comment type="caution">
    <text evidence="2">The sequence shown here is derived from an EMBL/GenBank/DDBJ whole genome shotgun (WGS) entry which is preliminary data.</text>
</comment>
<reference evidence="2" key="2">
    <citation type="submission" date="2020-09" db="EMBL/GenBank/DDBJ databases">
        <authorList>
            <person name="Sun Q."/>
            <person name="Zhou Y."/>
        </authorList>
    </citation>
    <scope>NUCLEOTIDE SEQUENCE</scope>
    <source>
        <strain evidence="2">CGMCC 1.15762</strain>
    </source>
</reference>
<gene>
    <name evidence="2" type="ORF">GCM10011415_42850</name>
</gene>
<reference evidence="2" key="1">
    <citation type="journal article" date="2014" name="Int. J. Syst. Evol. Microbiol.">
        <title>Complete genome sequence of Corynebacterium casei LMG S-19264T (=DSM 44701T), isolated from a smear-ripened cheese.</title>
        <authorList>
            <consortium name="US DOE Joint Genome Institute (JGI-PGF)"/>
            <person name="Walter F."/>
            <person name="Albersmeier A."/>
            <person name="Kalinowski J."/>
            <person name="Ruckert C."/>
        </authorList>
    </citation>
    <scope>NUCLEOTIDE SEQUENCE</scope>
    <source>
        <strain evidence="2">CGMCC 1.15762</strain>
    </source>
</reference>
<accession>A0A8J2ZNL2</accession>
<feature type="region of interest" description="Disordered" evidence="1">
    <location>
        <begin position="1"/>
        <end position="21"/>
    </location>
</feature>